<evidence type="ECO:0000256" key="2">
    <source>
        <dbReference type="ARBA" id="ARBA00019059"/>
    </source>
</evidence>
<dbReference type="GO" id="GO:0043565">
    <property type="term" value="F:sequence-specific DNA binding"/>
    <property type="evidence" value="ECO:0007669"/>
    <property type="project" value="InterPro"/>
</dbReference>
<dbReference type="SMART" id="SM00382">
    <property type="entry name" value="AAA"/>
    <property type="match status" value="1"/>
</dbReference>
<keyword evidence="12" id="KW-0804">Transcription</keyword>
<evidence type="ECO:0000256" key="4">
    <source>
        <dbReference type="ARBA" id="ARBA00022491"/>
    </source>
</evidence>
<dbReference type="GO" id="GO:0005737">
    <property type="term" value="C:cytoplasm"/>
    <property type="evidence" value="ECO:0007669"/>
    <property type="project" value="UniProtKB-SubCell"/>
</dbReference>
<dbReference type="Proteomes" id="UP000324159">
    <property type="component" value="Unassembled WGS sequence"/>
</dbReference>
<keyword evidence="7" id="KW-0067">ATP-binding</keyword>
<proteinExistence type="predicted"/>
<dbReference type="SUPFAM" id="SSF52540">
    <property type="entry name" value="P-loop containing nucleoside triphosphate hydrolases"/>
    <property type="match status" value="1"/>
</dbReference>
<gene>
    <name evidence="19" type="ORF">EDC39_11323</name>
</gene>
<keyword evidence="11" id="KW-0010">Activator</keyword>
<dbReference type="Gene3D" id="1.10.8.60">
    <property type="match status" value="1"/>
</dbReference>
<dbReference type="Pfam" id="PF00072">
    <property type="entry name" value="Response_reg"/>
    <property type="match status" value="1"/>
</dbReference>
<dbReference type="PANTHER" id="PTHR32071">
    <property type="entry name" value="TRANSCRIPTIONAL REGULATORY PROTEIN"/>
    <property type="match status" value="1"/>
</dbReference>
<dbReference type="FunFam" id="3.40.50.2300:FF:000018">
    <property type="entry name" value="DNA-binding transcriptional regulator NtrC"/>
    <property type="match status" value="1"/>
</dbReference>
<dbReference type="SUPFAM" id="SSF52172">
    <property type="entry name" value="CheY-like"/>
    <property type="match status" value="1"/>
</dbReference>
<evidence type="ECO:0000256" key="1">
    <source>
        <dbReference type="ARBA" id="ARBA00004496"/>
    </source>
</evidence>
<evidence type="ECO:0000256" key="14">
    <source>
        <dbReference type="ARBA" id="ARBA00029881"/>
    </source>
</evidence>
<organism evidence="19 20">
    <name type="scientific">Geothermobacter ehrlichii</name>
    <dbReference type="NCBI Taxonomy" id="213224"/>
    <lineage>
        <taxon>Bacteria</taxon>
        <taxon>Pseudomonadati</taxon>
        <taxon>Thermodesulfobacteriota</taxon>
        <taxon>Desulfuromonadia</taxon>
        <taxon>Desulfuromonadales</taxon>
        <taxon>Geothermobacteraceae</taxon>
        <taxon>Geothermobacter</taxon>
    </lineage>
</organism>
<dbReference type="InterPro" id="IPR003593">
    <property type="entry name" value="AAA+_ATPase"/>
</dbReference>
<dbReference type="Pfam" id="PF00158">
    <property type="entry name" value="Sigma54_activat"/>
    <property type="match status" value="1"/>
</dbReference>
<dbReference type="PANTHER" id="PTHR32071:SF95">
    <property type="entry name" value="DNA-BINDING TRANSCRIPTIONAL REGULATOR NTRC"/>
    <property type="match status" value="1"/>
</dbReference>
<evidence type="ECO:0000256" key="9">
    <source>
        <dbReference type="ARBA" id="ARBA00023015"/>
    </source>
</evidence>
<dbReference type="InterPro" id="IPR025944">
    <property type="entry name" value="Sigma_54_int_dom_CS"/>
</dbReference>
<feature type="modified residue" description="4-aspartylphosphate" evidence="16">
    <location>
        <position position="57"/>
    </location>
</feature>
<accession>A0A5D3WGI7</accession>
<evidence type="ECO:0000259" key="17">
    <source>
        <dbReference type="PROSITE" id="PS50045"/>
    </source>
</evidence>
<dbReference type="GO" id="GO:0006355">
    <property type="term" value="P:regulation of DNA-templated transcription"/>
    <property type="evidence" value="ECO:0007669"/>
    <property type="project" value="InterPro"/>
</dbReference>
<dbReference type="SUPFAM" id="SSF46689">
    <property type="entry name" value="Homeodomain-like"/>
    <property type="match status" value="1"/>
</dbReference>
<dbReference type="InterPro" id="IPR002078">
    <property type="entry name" value="Sigma_54_int"/>
</dbReference>
<dbReference type="InterPro" id="IPR011006">
    <property type="entry name" value="CheY-like_superfamily"/>
</dbReference>
<keyword evidence="4" id="KW-0678">Repressor</keyword>
<dbReference type="PROSITE" id="PS50110">
    <property type="entry name" value="RESPONSE_REGULATORY"/>
    <property type="match status" value="1"/>
</dbReference>
<keyword evidence="6" id="KW-0547">Nucleotide-binding</keyword>
<dbReference type="PROSITE" id="PS00675">
    <property type="entry name" value="SIGMA54_INTERACT_1"/>
    <property type="match status" value="1"/>
</dbReference>
<dbReference type="OrthoDB" id="9814761at2"/>
<dbReference type="Pfam" id="PF02954">
    <property type="entry name" value="HTH_8"/>
    <property type="match status" value="1"/>
</dbReference>
<dbReference type="InterPro" id="IPR001789">
    <property type="entry name" value="Sig_transdc_resp-reg_receiver"/>
</dbReference>
<evidence type="ECO:0000256" key="7">
    <source>
        <dbReference type="ARBA" id="ARBA00022840"/>
    </source>
</evidence>
<dbReference type="FunFam" id="3.40.50.300:FF:000006">
    <property type="entry name" value="DNA-binding transcriptional regulator NtrC"/>
    <property type="match status" value="1"/>
</dbReference>
<dbReference type="InterPro" id="IPR002197">
    <property type="entry name" value="HTH_Fis"/>
</dbReference>
<evidence type="ECO:0000256" key="8">
    <source>
        <dbReference type="ARBA" id="ARBA00023012"/>
    </source>
</evidence>
<dbReference type="Gene3D" id="1.10.10.60">
    <property type="entry name" value="Homeodomain-like"/>
    <property type="match status" value="1"/>
</dbReference>
<evidence type="ECO:0000256" key="11">
    <source>
        <dbReference type="ARBA" id="ARBA00023159"/>
    </source>
</evidence>
<evidence type="ECO:0000256" key="5">
    <source>
        <dbReference type="ARBA" id="ARBA00022553"/>
    </source>
</evidence>
<evidence type="ECO:0000256" key="12">
    <source>
        <dbReference type="ARBA" id="ARBA00023163"/>
    </source>
</evidence>
<reference evidence="19 20" key="1">
    <citation type="submission" date="2019-07" db="EMBL/GenBank/DDBJ databases">
        <title>Genomic Encyclopedia of Type Strains, Phase IV (KMG-IV): sequencing the most valuable type-strain genomes for metagenomic binning, comparative biology and taxonomic classification.</title>
        <authorList>
            <person name="Goeker M."/>
        </authorList>
    </citation>
    <scope>NUCLEOTIDE SEQUENCE [LARGE SCALE GENOMIC DNA]</scope>
    <source>
        <strain evidence="19 20">SS015</strain>
    </source>
</reference>
<dbReference type="InterPro" id="IPR009057">
    <property type="entry name" value="Homeodomain-like_sf"/>
</dbReference>
<keyword evidence="13" id="KW-0535">Nitrogen fixation</keyword>
<dbReference type="InterPro" id="IPR058031">
    <property type="entry name" value="AAA_lid_NorR"/>
</dbReference>
<protein>
    <recommendedName>
        <fullName evidence="2">DNA-binding transcriptional regulator NtrC</fullName>
    </recommendedName>
    <alternativeName>
        <fullName evidence="14">Nitrogen regulation protein NR(I)</fullName>
    </alternativeName>
    <alternativeName>
        <fullName evidence="15">Nitrogen regulator I</fullName>
    </alternativeName>
</protein>
<dbReference type="PROSITE" id="PS00676">
    <property type="entry name" value="SIGMA54_INTERACT_2"/>
    <property type="match status" value="1"/>
</dbReference>
<evidence type="ECO:0000256" key="13">
    <source>
        <dbReference type="ARBA" id="ARBA00023231"/>
    </source>
</evidence>
<dbReference type="RefSeq" id="WP_148896706.1">
    <property type="nucleotide sequence ID" value="NZ_VNIB01000013.1"/>
</dbReference>
<evidence type="ECO:0000256" key="6">
    <source>
        <dbReference type="ARBA" id="ARBA00022741"/>
    </source>
</evidence>
<keyword evidence="5 16" id="KW-0597">Phosphoprotein</keyword>
<evidence type="ECO:0000256" key="3">
    <source>
        <dbReference type="ARBA" id="ARBA00022490"/>
    </source>
</evidence>
<dbReference type="InterPro" id="IPR025662">
    <property type="entry name" value="Sigma_54_int_dom_ATP-bd_1"/>
</dbReference>
<dbReference type="Pfam" id="PF25601">
    <property type="entry name" value="AAA_lid_14"/>
    <property type="match status" value="1"/>
</dbReference>
<keyword evidence="9" id="KW-0805">Transcription regulation</keyword>
<evidence type="ECO:0000256" key="16">
    <source>
        <dbReference type="PROSITE-ProRule" id="PRU00169"/>
    </source>
</evidence>
<dbReference type="GO" id="GO:0005524">
    <property type="term" value="F:ATP binding"/>
    <property type="evidence" value="ECO:0007669"/>
    <property type="project" value="UniProtKB-KW"/>
</dbReference>
<feature type="domain" description="Sigma-54 factor interaction" evidence="17">
    <location>
        <begin position="147"/>
        <end position="373"/>
    </location>
</feature>
<evidence type="ECO:0000259" key="18">
    <source>
        <dbReference type="PROSITE" id="PS50110"/>
    </source>
</evidence>
<dbReference type="EMBL" id="VNIB01000013">
    <property type="protein sequence ID" value="TYO96634.1"/>
    <property type="molecule type" value="Genomic_DNA"/>
</dbReference>
<comment type="subcellular location">
    <subcellularLocation>
        <location evidence="1">Cytoplasm</location>
    </subcellularLocation>
</comment>
<keyword evidence="8" id="KW-0902">Two-component regulatory system</keyword>
<feature type="domain" description="Response regulatory" evidence="18">
    <location>
        <begin position="5"/>
        <end position="122"/>
    </location>
</feature>
<dbReference type="AlphaFoldDB" id="A0A5D3WGI7"/>
<dbReference type="Gene3D" id="3.40.50.300">
    <property type="entry name" value="P-loop containing nucleotide triphosphate hydrolases"/>
    <property type="match status" value="1"/>
</dbReference>
<keyword evidence="3" id="KW-0963">Cytoplasm</keyword>
<dbReference type="InterPro" id="IPR027417">
    <property type="entry name" value="P-loop_NTPase"/>
</dbReference>
<dbReference type="Gene3D" id="3.40.50.2300">
    <property type="match status" value="1"/>
</dbReference>
<dbReference type="GO" id="GO:0000160">
    <property type="term" value="P:phosphorelay signal transduction system"/>
    <property type="evidence" value="ECO:0007669"/>
    <property type="project" value="UniProtKB-KW"/>
</dbReference>
<dbReference type="PROSITE" id="PS00688">
    <property type="entry name" value="SIGMA54_INTERACT_3"/>
    <property type="match status" value="1"/>
</dbReference>
<evidence type="ECO:0000313" key="19">
    <source>
        <dbReference type="EMBL" id="TYO96634.1"/>
    </source>
</evidence>
<dbReference type="InterPro" id="IPR025943">
    <property type="entry name" value="Sigma_54_int_dom_ATP-bd_2"/>
</dbReference>
<sequence length="451" mass="51077">MQQGWILVCDDEQEIRDFLRDMLETRGHQVDTFDGGGALLKMLQEERDAQPDLVLLDVKMPGMDGMEVLRRLRISHPRLPVVMMSAFATVRGAVAAMKQGAHDYLIKPFFADELFNLVEKIVERNRLETENRSLKAEIRRRFDPDQVVFTSAGFRRAFELARKVAPSDASVLIMGESGVGKELIASTIHYSSQRCENRFLTINCAALTDTLLESQLFGHVKGAFTGAVANHRGLVEEADGGTLFLDEIGDISAALQAKLLRVLQEKEFIPVGSTKVRKADVRFIAATNKDLETEVRLGNFREDLFYRLNVVTIRVPPLRERRDDIPLLAQYFARKYSPRGEQRISSEAMALLNSYHWPGNVRELANVIEMATILADGDTIDAEHLPVKVSEGTPVEFALPKEQMSLEDVERLYIEQVYRQTGYHKLKTSSILGISRKTLDRKIKQFNIVRE</sequence>
<evidence type="ECO:0000256" key="15">
    <source>
        <dbReference type="ARBA" id="ARBA00031910"/>
    </source>
</evidence>
<keyword evidence="10 19" id="KW-0238">DNA-binding</keyword>
<evidence type="ECO:0000256" key="10">
    <source>
        <dbReference type="ARBA" id="ARBA00023125"/>
    </source>
</evidence>
<dbReference type="SMART" id="SM00448">
    <property type="entry name" value="REC"/>
    <property type="match status" value="1"/>
</dbReference>
<dbReference type="PROSITE" id="PS50045">
    <property type="entry name" value="SIGMA54_INTERACT_4"/>
    <property type="match status" value="1"/>
</dbReference>
<name>A0A5D3WGI7_9BACT</name>
<comment type="caution">
    <text evidence="19">The sequence shown here is derived from an EMBL/GenBank/DDBJ whole genome shotgun (WGS) entry which is preliminary data.</text>
</comment>
<dbReference type="CDD" id="cd00009">
    <property type="entry name" value="AAA"/>
    <property type="match status" value="1"/>
</dbReference>
<keyword evidence="20" id="KW-1185">Reference proteome</keyword>
<evidence type="ECO:0000313" key="20">
    <source>
        <dbReference type="Proteomes" id="UP000324159"/>
    </source>
</evidence>